<dbReference type="EMBL" id="CP015093">
    <property type="protein sequence ID" value="APZ53631.1"/>
    <property type="molecule type" value="Genomic_DNA"/>
</dbReference>
<evidence type="ECO:0000256" key="1">
    <source>
        <dbReference type="SAM" id="MobiDB-lite"/>
    </source>
</evidence>
<keyword evidence="3" id="KW-1185">Reference proteome</keyword>
<gene>
    <name evidence="2" type="ORF">Ga0080574_TMP3297</name>
</gene>
<proteinExistence type="predicted"/>
<dbReference type="AlphaFoldDB" id="A0A1P8UW67"/>
<sequence length="39" mass="3850">MSLLSSSATVFRPQVRRLAPPVDGPATGTVAGAGHGKGC</sequence>
<evidence type="ECO:0000313" key="2">
    <source>
        <dbReference type="EMBL" id="APZ53631.1"/>
    </source>
</evidence>
<dbReference type="KEGG" id="paby:Ga0080574_TMP3297"/>
<dbReference type="Proteomes" id="UP000187059">
    <property type="component" value="Chromosome"/>
</dbReference>
<accession>A0A1P8UW67</accession>
<reference evidence="2 3" key="1">
    <citation type="submission" date="2016-04" db="EMBL/GenBank/DDBJ databases">
        <title>Deep-sea bacteria in the southern Pacific.</title>
        <authorList>
            <person name="Tang K."/>
        </authorList>
    </citation>
    <scope>NUCLEOTIDE SEQUENCE [LARGE SCALE GENOMIC DNA]</scope>
    <source>
        <strain evidence="2 3">JLT2014</strain>
    </source>
</reference>
<evidence type="ECO:0000313" key="3">
    <source>
        <dbReference type="Proteomes" id="UP000187059"/>
    </source>
</evidence>
<protein>
    <submittedName>
        <fullName evidence="2">Uncharacterized protein</fullName>
    </submittedName>
</protein>
<organism evidence="2 3">
    <name type="scientific">Salipiger abyssi</name>
    <dbReference type="NCBI Taxonomy" id="1250539"/>
    <lineage>
        <taxon>Bacteria</taxon>
        <taxon>Pseudomonadati</taxon>
        <taxon>Pseudomonadota</taxon>
        <taxon>Alphaproteobacteria</taxon>
        <taxon>Rhodobacterales</taxon>
        <taxon>Roseobacteraceae</taxon>
        <taxon>Salipiger</taxon>
    </lineage>
</organism>
<dbReference type="STRING" id="1250539.Ga0080574_TMP3297"/>
<feature type="region of interest" description="Disordered" evidence="1">
    <location>
        <begin position="16"/>
        <end position="39"/>
    </location>
</feature>
<name>A0A1P8UW67_9RHOB</name>